<dbReference type="SMR" id="A0A2G2YEW7"/>
<dbReference type="Gene3D" id="2.40.290.10">
    <property type="match status" value="1"/>
</dbReference>
<evidence type="ECO:0000259" key="2">
    <source>
        <dbReference type="Pfam" id="PF02735"/>
    </source>
</evidence>
<dbReference type="Proteomes" id="UP000222542">
    <property type="component" value="Unassembled WGS sequence"/>
</dbReference>
<keyword evidence="4" id="KW-1185">Reference proteome</keyword>
<dbReference type="PANTHER" id="PTHR12604:SF4">
    <property type="entry name" value="X-RAY REPAIR CROSS-COMPLEMENTING PROTEIN 5"/>
    <property type="match status" value="1"/>
</dbReference>
<reference evidence="3 4" key="2">
    <citation type="journal article" date="2017" name="Genome Biol.">
        <title>New reference genome sequences of hot pepper reveal the massive evolution of plant disease-resistance genes by retroduplication.</title>
        <authorList>
            <person name="Kim S."/>
            <person name="Park J."/>
            <person name="Yeom S.I."/>
            <person name="Kim Y.M."/>
            <person name="Seo E."/>
            <person name="Kim K.T."/>
            <person name="Kim M.S."/>
            <person name="Lee J.M."/>
            <person name="Cheong K."/>
            <person name="Shin H.S."/>
            <person name="Kim S.B."/>
            <person name="Han K."/>
            <person name="Lee J."/>
            <person name="Park M."/>
            <person name="Lee H.A."/>
            <person name="Lee H.Y."/>
            <person name="Lee Y."/>
            <person name="Oh S."/>
            <person name="Lee J.H."/>
            <person name="Choi E."/>
            <person name="Choi E."/>
            <person name="Lee S.E."/>
            <person name="Jeon J."/>
            <person name="Kim H."/>
            <person name="Choi G."/>
            <person name="Song H."/>
            <person name="Lee J."/>
            <person name="Lee S.C."/>
            <person name="Kwon J.K."/>
            <person name="Lee H.Y."/>
            <person name="Koo N."/>
            <person name="Hong Y."/>
            <person name="Kim R.W."/>
            <person name="Kang W.H."/>
            <person name="Huh J.H."/>
            <person name="Kang B.C."/>
            <person name="Yang T.J."/>
            <person name="Lee Y.H."/>
            <person name="Bennetzen J.L."/>
            <person name="Choi D."/>
        </authorList>
    </citation>
    <scope>NUCLEOTIDE SEQUENCE [LARGE SCALE GENOMIC DNA]</scope>
    <source>
        <strain evidence="4">cv. CM334</strain>
    </source>
</reference>
<dbReference type="EMBL" id="AYRZ02000011">
    <property type="protein sequence ID" value="PHT68111.1"/>
    <property type="molecule type" value="Genomic_DNA"/>
</dbReference>
<name>A0A2G2YEW7_CAPAN</name>
<gene>
    <name evidence="3" type="ORF">T459_27598</name>
</gene>
<dbReference type="GO" id="GO:0003677">
    <property type="term" value="F:DNA binding"/>
    <property type="evidence" value="ECO:0007669"/>
    <property type="project" value="UniProtKB-KW"/>
</dbReference>
<dbReference type="InterPro" id="IPR006164">
    <property type="entry name" value="DNA_bd_Ku70/Ku80"/>
</dbReference>
<keyword evidence="1" id="KW-0238">DNA-binding</keyword>
<protein>
    <recommendedName>
        <fullName evidence="2">Ku domain-containing protein</fullName>
    </recommendedName>
</protein>
<dbReference type="SUPFAM" id="SSF100939">
    <property type="entry name" value="SPOC domain-like"/>
    <property type="match status" value="1"/>
</dbReference>
<accession>A0A2G2YEW7</accession>
<feature type="domain" description="Ku" evidence="2">
    <location>
        <begin position="21"/>
        <end position="111"/>
    </location>
</feature>
<evidence type="ECO:0000313" key="4">
    <source>
        <dbReference type="Proteomes" id="UP000222542"/>
    </source>
</evidence>
<evidence type="ECO:0000256" key="1">
    <source>
        <dbReference type="ARBA" id="ARBA00023125"/>
    </source>
</evidence>
<dbReference type="STRING" id="4072.A0A2G2YEW7"/>
<evidence type="ECO:0000313" key="3">
    <source>
        <dbReference type="EMBL" id="PHT68111.1"/>
    </source>
</evidence>
<reference evidence="3 4" key="1">
    <citation type="journal article" date="2014" name="Nat. Genet.">
        <title>Genome sequence of the hot pepper provides insights into the evolution of pungency in Capsicum species.</title>
        <authorList>
            <person name="Kim S."/>
            <person name="Park M."/>
            <person name="Yeom S.I."/>
            <person name="Kim Y.M."/>
            <person name="Lee J.M."/>
            <person name="Lee H.A."/>
            <person name="Seo E."/>
            <person name="Choi J."/>
            <person name="Cheong K."/>
            <person name="Kim K.T."/>
            <person name="Jung K."/>
            <person name="Lee G.W."/>
            <person name="Oh S.K."/>
            <person name="Bae C."/>
            <person name="Kim S.B."/>
            <person name="Lee H.Y."/>
            <person name="Kim S.Y."/>
            <person name="Kim M.S."/>
            <person name="Kang B.C."/>
            <person name="Jo Y.D."/>
            <person name="Yang H.B."/>
            <person name="Jeong H.J."/>
            <person name="Kang W.H."/>
            <person name="Kwon J.K."/>
            <person name="Shin C."/>
            <person name="Lim J.Y."/>
            <person name="Park J.H."/>
            <person name="Huh J.H."/>
            <person name="Kim J.S."/>
            <person name="Kim B.D."/>
            <person name="Cohen O."/>
            <person name="Paran I."/>
            <person name="Suh M.C."/>
            <person name="Lee S.B."/>
            <person name="Kim Y.K."/>
            <person name="Shin Y."/>
            <person name="Noh S.J."/>
            <person name="Park J."/>
            <person name="Seo Y.S."/>
            <person name="Kwon S.Y."/>
            <person name="Kim H.A."/>
            <person name="Park J.M."/>
            <person name="Kim H.J."/>
            <person name="Choi S.B."/>
            <person name="Bosland P.W."/>
            <person name="Reeves G."/>
            <person name="Jo S.H."/>
            <person name="Lee B.W."/>
            <person name="Cho H.T."/>
            <person name="Choi H.S."/>
            <person name="Lee M.S."/>
            <person name="Yu Y."/>
            <person name="Do Choi Y."/>
            <person name="Park B.S."/>
            <person name="van Deynze A."/>
            <person name="Ashrafi H."/>
            <person name="Hill T."/>
            <person name="Kim W.T."/>
            <person name="Pai H.S."/>
            <person name="Ahn H.K."/>
            <person name="Yeam I."/>
            <person name="Giovannoni J.J."/>
            <person name="Rose J.K."/>
            <person name="Sorensen I."/>
            <person name="Lee S.J."/>
            <person name="Kim R.W."/>
            <person name="Choi I.Y."/>
            <person name="Choi B.S."/>
            <person name="Lim J.S."/>
            <person name="Lee Y.H."/>
            <person name="Choi D."/>
        </authorList>
    </citation>
    <scope>NUCLEOTIDE SEQUENCE [LARGE SCALE GENOMIC DNA]</scope>
    <source>
        <strain evidence="4">cv. CM334</strain>
    </source>
</reference>
<dbReference type="InterPro" id="IPR016194">
    <property type="entry name" value="SPOC-like_C_dom_sf"/>
</dbReference>
<dbReference type="PANTHER" id="PTHR12604">
    <property type="entry name" value="KU AUTOANTIGEN DNA HELICASE"/>
    <property type="match status" value="1"/>
</dbReference>
<sequence>MRLYNRTRLVITRLGNRVIEAKVLSGKPGNKKAILALSALARAMKEMNKVAIVRCVWRKGQDNVIVGVLTPNISDKDNTPESFYFNVLPFAEDFQEFQFPSFSNLPSSMQTNEKQ</sequence>
<dbReference type="GO" id="GO:0006303">
    <property type="term" value="P:double-strand break repair via nonhomologous end joining"/>
    <property type="evidence" value="ECO:0007669"/>
    <property type="project" value="InterPro"/>
</dbReference>
<dbReference type="Gramene" id="PHT68111">
    <property type="protein sequence ID" value="PHT68111"/>
    <property type="gene ID" value="T459_27598"/>
</dbReference>
<organism evidence="3 4">
    <name type="scientific">Capsicum annuum</name>
    <name type="common">Capsicum pepper</name>
    <dbReference type="NCBI Taxonomy" id="4072"/>
    <lineage>
        <taxon>Eukaryota</taxon>
        <taxon>Viridiplantae</taxon>
        <taxon>Streptophyta</taxon>
        <taxon>Embryophyta</taxon>
        <taxon>Tracheophyta</taxon>
        <taxon>Spermatophyta</taxon>
        <taxon>Magnoliopsida</taxon>
        <taxon>eudicotyledons</taxon>
        <taxon>Gunneridae</taxon>
        <taxon>Pentapetalae</taxon>
        <taxon>asterids</taxon>
        <taxon>lamiids</taxon>
        <taxon>Solanales</taxon>
        <taxon>Solanaceae</taxon>
        <taxon>Solanoideae</taxon>
        <taxon>Capsiceae</taxon>
        <taxon>Capsicum</taxon>
    </lineage>
</organism>
<dbReference type="AlphaFoldDB" id="A0A2G2YEW7"/>
<comment type="caution">
    <text evidence="3">The sequence shown here is derived from an EMBL/GenBank/DDBJ whole genome shotgun (WGS) entry which is preliminary data.</text>
</comment>
<dbReference type="Pfam" id="PF02735">
    <property type="entry name" value="Ku"/>
    <property type="match status" value="1"/>
</dbReference>
<proteinExistence type="predicted"/>